<reference evidence="3 4" key="1">
    <citation type="journal article" date="2022" name="G3 (Bethesda)">
        <title>Enemy or ally: a genomic approach to elucidate the lifestyle of Phyllosticta citrichinaensis.</title>
        <authorList>
            <person name="Buijs V.A."/>
            <person name="Groenewald J.Z."/>
            <person name="Haridas S."/>
            <person name="LaButti K.M."/>
            <person name="Lipzen A."/>
            <person name="Martin F.M."/>
            <person name="Barry K."/>
            <person name="Grigoriev I.V."/>
            <person name="Crous P.W."/>
            <person name="Seidl M.F."/>
        </authorList>
    </citation>
    <scope>NUCLEOTIDE SEQUENCE [LARGE SCALE GENOMIC DNA]</scope>
    <source>
        <strain evidence="3 4">CBS 129764</strain>
    </source>
</reference>
<keyword evidence="2" id="KW-0472">Membrane</keyword>
<keyword evidence="2" id="KW-1133">Transmembrane helix</keyword>
<feature type="region of interest" description="Disordered" evidence="1">
    <location>
        <begin position="447"/>
        <end position="471"/>
    </location>
</feature>
<feature type="region of interest" description="Disordered" evidence="1">
    <location>
        <begin position="489"/>
        <end position="513"/>
    </location>
</feature>
<feature type="transmembrane region" description="Helical" evidence="2">
    <location>
        <begin position="7"/>
        <end position="25"/>
    </location>
</feature>
<feature type="compositionally biased region" description="Basic and acidic residues" evidence="1">
    <location>
        <begin position="562"/>
        <end position="584"/>
    </location>
</feature>
<name>A0ABR1XMZ7_9PEZI</name>
<dbReference type="PANTHER" id="PTHR37490:SF3">
    <property type="entry name" value="DUF3431 DOMAIN CONTAINING PROTEIN"/>
    <property type="match status" value="1"/>
</dbReference>
<keyword evidence="4" id="KW-1185">Reference proteome</keyword>
<dbReference type="Pfam" id="PF11913">
    <property type="entry name" value="DUF3431"/>
    <property type="match status" value="1"/>
</dbReference>
<evidence type="ECO:0000256" key="2">
    <source>
        <dbReference type="SAM" id="Phobius"/>
    </source>
</evidence>
<evidence type="ECO:0000256" key="1">
    <source>
        <dbReference type="SAM" id="MobiDB-lite"/>
    </source>
</evidence>
<feature type="compositionally biased region" description="Polar residues" evidence="1">
    <location>
        <begin position="611"/>
        <end position="630"/>
    </location>
</feature>
<proteinExistence type="predicted"/>
<feature type="region of interest" description="Disordered" evidence="1">
    <location>
        <begin position="556"/>
        <end position="630"/>
    </location>
</feature>
<accession>A0ABR1XMZ7</accession>
<dbReference type="Proteomes" id="UP001456524">
    <property type="component" value="Unassembled WGS sequence"/>
</dbReference>
<protein>
    <submittedName>
        <fullName evidence="3">Uncharacterized protein</fullName>
    </submittedName>
</protein>
<sequence length="805" mass="90075">MLNPRQLLPILAIATTGFFCFLFYITNIKEAWRGLPQVIGLGDAIKDESAATSNASATGAAQTANPTPSNKWKSIPHFEHGTGKPIDFNFTKVLVIPHKADEDVQWIEENLPEYQTAIYVVDNARAPLHPPKNKGHEVMVYLSWIIDNYEKLPDVAMFMHAHRWTWHNNELLDFDAVEIIKRLNPNRVLREGYVNLRCHWDPGCPDWMHPGEVEDDKAKHEQKLLAKAWSELFPMDPIPNVLAQPCCSQFAVSSERIRAIPLQRFVSYRDWLLRTPLPDSLSGRIWEYIWQYVFTGENVVCPNEHVCYCDGYGVCFETHGDFSKWKEDKYNMQGYEYELWDWHEKEELAHKAMVNGEYEQLAQEDLPAPGRDKWLEQEIYTYKQDLIRRRDEAIARGNDPRKRAEHTTVASSCPCSARCNANPTTSLLRFAANASLSLLAYMNSAPLTSSSSSTAAAPSAPDSLPDGDASDTYSKLLEERMRDVAQEATAHAMAHGSSDALKNGVAPSVPAQSDQGNMAELLEAAAKATSESQRWNNTAGHGLRKVAGHANLRGSAFEEDGHDAAGLKRKRTPEDATRDGHEDAGGDDYSTGAPSPSKRTKVAPSARAQPHANTPAAQSTMDIDTPSPQHNVAQSAHMQSLGMTDVRAAVGVHSAAALFRQTPTDSRKKYTRPPMHKLFSDLQLTPENFVRLQACAKAYMLDDTHPERQECVGNRGKGDADMVKLRLFNCARDFLNGAVGERFFGPYVPAPTEYDTIDGKPVAPDRKWIWPRDANKIVSLVTPLLRRMVTNERQRQYAQETRKGG</sequence>
<dbReference type="InterPro" id="IPR021838">
    <property type="entry name" value="DUF3431"/>
</dbReference>
<gene>
    <name evidence="3" type="ORF">IWX90DRAFT_374771</name>
</gene>
<keyword evidence="2" id="KW-0812">Transmembrane</keyword>
<feature type="non-terminal residue" evidence="3">
    <location>
        <position position="805"/>
    </location>
</feature>
<dbReference type="EMBL" id="JBBWUH010000007">
    <property type="protein sequence ID" value="KAK8161543.1"/>
    <property type="molecule type" value="Genomic_DNA"/>
</dbReference>
<dbReference type="PANTHER" id="PTHR37490">
    <property type="entry name" value="EXPRESSED PROTEIN"/>
    <property type="match status" value="1"/>
</dbReference>
<evidence type="ECO:0000313" key="4">
    <source>
        <dbReference type="Proteomes" id="UP001456524"/>
    </source>
</evidence>
<comment type="caution">
    <text evidence="3">The sequence shown here is derived from an EMBL/GenBank/DDBJ whole genome shotgun (WGS) entry which is preliminary data.</text>
</comment>
<organism evidence="3 4">
    <name type="scientific">Phyllosticta citrichinensis</name>
    <dbReference type="NCBI Taxonomy" id="1130410"/>
    <lineage>
        <taxon>Eukaryota</taxon>
        <taxon>Fungi</taxon>
        <taxon>Dikarya</taxon>
        <taxon>Ascomycota</taxon>
        <taxon>Pezizomycotina</taxon>
        <taxon>Dothideomycetes</taxon>
        <taxon>Dothideomycetes incertae sedis</taxon>
        <taxon>Botryosphaeriales</taxon>
        <taxon>Phyllostictaceae</taxon>
        <taxon>Phyllosticta</taxon>
    </lineage>
</organism>
<evidence type="ECO:0000313" key="3">
    <source>
        <dbReference type="EMBL" id="KAK8161543.1"/>
    </source>
</evidence>